<dbReference type="PRINTS" id="PR00039">
    <property type="entry name" value="HTHLYSR"/>
</dbReference>
<dbReference type="Gene3D" id="1.10.10.10">
    <property type="entry name" value="Winged helix-like DNA-binding domain superfamily/Winged helix DNA-binding domain"/>
    <property type="match status" value="1"/>
</dbReference>
<dbReference type="KEGG" id="mai:MICA_1551"/>
<evidence type="ECO:0000313" key="6">
    <source>
        <dbReference type="EMBL" id="AEP09869.1"/>
    </source>
</evidence>
<dbReference type="CDD" id="cd08422">
    <property type="entry name" value="PBP2_CrgA_like"/>
    <property type="match status" value="1"/>
</dbReference>
<gene>
    <name evidence="6" type="ordered locus">MICA_1551</name>
</gene>
<dbReference type="InterPro" id="IPR036388">
    <property type="entry name" value="WH-like_DNA-bd_sf"/>
</dbReference>
<proteinExistence type="inferred from homology"/>
<keyword evidence="2" id="KW-0805">Transcription regulation</keyword>
<organism evidence="6 7">
    <name type="scientific">Micavibrio aeruginosavorus (strain ARL-13)</name>
    <dbReference type="NCBI Taxonomy" id="856793"/>
    <lineage>
        <taxon>Bacteria</taxon>
        <taxon>Pseudomonadati</taxon>
        <taxon>Bdellovibrionota</taxon>
        <taxon>Bdellovibrionia</taxon>
        <taxon>Bdellovibrionales</taxon>
        <taxon>Pseudobdellovibrionaceae</taxon>
        <taxon>Micavibrio</taxon>
    </lineage>
</organism>
<dbReference type="GO" id="GO:0003700">
    <property type="term" value="F:DNA-binding transcription factor activity"/>
    <property type="evidence" value="ECO:0007669"/>
    <property type="project" value="InterPro"/>
</dbReference>
<keyword evidence="3" id="KW-0238">DNA-binding</keyword>
<keyword evidence="7" id="KW-1185">Reference proteome</keyword>
<keyword evidence="4" id="KW-0804">Transcription</keyword>
<dbReference type="FunFam" id="1.10.10.10:FF:000001">
    <property type="entry name" value="LysR family transcriptional regulator"/>
    <property type="match status" value="1"/>
</dbReference>
<dbReference type="SUPFAM" id="SSF46785">
    <property type="entry name" value="Winged helix' DNA-binding domain"/>
    <property type="match status" value="1"/>
</dbReference>
<evidence type="ECO:0000259" key="5">
    <source>
        <dbReference type="PROSITE" id="PS50931"/>
    </source>
</evidence>
<evidence type="ECO:0000256" key="1">
    <source>
        <dbReference type="ARBA" id="ARBA00009437"/>
    </source>
</evidence>
<dbReference type="GO" id="GO:0003677">
    <property type="term" value="F:DNA binding"/>
    <property type="evidence" value="ECO:0007669"/>
    <property type="project" value="UniProtKB-KW"/>
</dbReference>
<dbReference type="Pfam" id="PF03466">
    <property type="entry name" value="LysR_substrate"/>
    <property type="match status" value="1"/>
</dbReference>
<sequence length="296" mass="32737">MDKLANMQAFAMVGQTGSFAEAARRLNLAHSVVSKRIKDLEDYLGAQLLMRTTRKVSLTDAGYAYLDHVRKFLDEMDEIEGALRHKAQKPVGTIKLTAPLSFGLQYLGPAIASYLAQYPDVTVKTYLSDRRVDLVEEGYDLAIRVGALSDSSLIAKKLGACRRVVCATPAYFKQHGTPQTPDDLRNHNCLSYINLAEGKSWPFMVDGHKTWQPVTGNFLSDNGDLLYQAALANGGITLLPTFIVGDALNDGRLVPVLESYEETDFDIHAVYQHTRHLSAKIRTLIDHFGKVFGAGF</sequence>
<evidence type="ECO:0000256" key="2">
    <source>
        <dbReference type="ARBA" id="ARBA00023015"/>
    </source>
</evidence>
<accession>G2KPQ0</accession>
<dbReference type="Gene3D" id="3.40.190.290">
    <property type="match status" value="1"/>
</dbReference>
<name>G2KPQ0_MICAA</name>
<dbReference type="Proteomes" id="UP000009286">
    <property type="component" value="Chromosome"/>
</dbReference>
<dbReference type="InterPro" id="IPR000847">
    <property type="entry name" value="LysR_HTH_N"/>
</dbReference>
<protein>
    <submittedName>
        <fullName evidence="6">Bacterial regulatory helix-turn-helix, lysR family protein</fullName>
    </submittedName>
</protein>
<dbReference type="AlphaFoldDB" id="G2KPQ0"/>
<comment type="similarity">
    <text evidence="1">Belongs to the LysR transcriptional regulatory family.</text>
</comment>
<dbReference type="PANTHER" id="PTHR30537">
    <property type="entry name" value="HTH-TYPE TRANSCRIPTIONAL REGULATOR"/>
    <property type="match status" value="1"/>
</dbReference>
<dbReference type="STRING" id="856793.MICA_1551"/>
<dbReference type="SUPFAM" id="SSF53850">
    <property type="entry name" value="Periplasmic binding protein-like II"/>
    <property type="match status" value="1"/>
</dbReference>
<dbReference type="InterPro" id="IPR005119">
    <property type="entry name" value="LysR_subst-bd"/>
</dbReference>
<dbReference type="OrthoDB" id="9812435at2"/>
<evidence type="ECO:0000256" key="3">
    <source>
        <dbReference type="ARBA" id="ARBA00023125"/>
    </source>
</evidence>
<dbReference type="PROSITE" id="PS50931">
    <property type="entry name" value="HTH_LYSR"/>
    <property type="match status" value="1"/>
</dbReference>
<evidence type="ECO:0000256" key="4">
    <source>
        <dbReference type="ARBA" id="ARBA00023163"/>
    </source>
</evidence>
<dbReference type="InterPro" id="IPR036390">
    <property type="entry name" value="WH_DNA-bd_sf"/>
</dbReference>
<dbReference type="FunFam" id="3.40.190.290:FF:000001">
    <property type="entry name" value="Transcriptional regulator, LysR family"/>
    <property type="match status" value="1"/>
</dbReference>
<dbReference type="RefSeq" id="WP_014103092.1">
    <property type="nucleotide sequence ID" value="NC_016026.1"/>
</dbReference>
<evidence type="ECO:0000313" key="7">
    <source>
        <dbReference type="Proteomes" id="UP000009286"/>
    </source>
</evidence>
<dbReference type="Pfam" id="PF00126">
    <property type="entry name" value="HTH_1"/>
    <property type="match status" value="1"/>
</dbReference>
<dbReference type="InterPro" id="IPR058163">
    <property type="entry name" value="LysR-type_TF_proteobact-type"/>
</dbReference>
<dbReference type="HOGENOM" id="CLU_039613_16_2_5"/>
<dbReference type="eggNOG" id="COG0583">
    <property type="taxonomic scope" value="Bacteria"/>
</dbReference>
<dbReference type="PANTHER" id="PTHR30537:SF5">
    <property type="entry name" value="HTH-TYPE TRANSCRIPTIONAL ACTIVATOR TTDR-RELATED"/>
    <property type="match status" value="1"/>
</dbReference>
<dbReference type="EMBL" id="CP002382">
    <property type="protein sequence ID" value="AEP09869.1"/>
    <property type="molecule type" value="Genomic_DNA"/>
</dbReference>
<reference evidence="6 7" key="1">
    <citation type="journal article" date="2011" name="BMC Genomics">
        <title>Genomic insights into an obligate epibiotic bacterial predator: Micavibrio aeruginosavorus ARL-13.</title>
        <authorList>
            <person name="Wang Z."/>
            <person name="Kadouri D."/>
            <person name="Wu M."/>
        </authorList>
    </citation>
    <scope>NUCLEOTIDE SEQUENCE [LARGE SCALE GENOMIC DNA]</scope>
    <source>
        <strain evidence="6 7">ARL-13</strain>
    </source>
</reference>
<feature type="domain" description="HTH lysR-type" evidence="5">
    <location>
        <begin position="1"/>
        <end position="59"/>
    </location>
</feature>